<dbReference type="OrthoDB" id="1363872at2"/>
<organism evidence="1 2">
    <name type="scientific">Flavobacterium xinjiangense</name>
    <dbReference type="NCBI Taxonomy" id="178356"/>
    <lineage>
        <taxon>Bacteria</taxon>
        <taxon>Pseudomonadati</taxon>
        <taxon>Bacteroidota</taxon>
        <taxon>Flavobacteriia</taxon>
        <taxon>Flavobacteriales</taxon>
        <taxon>Flavobacteriaceae</taxon>
        <taxon>Flavobacterium</taxon>
    </lineage>
</organism>
<dbReference type="AlphaFoldDB" id="A0A1M7L7E6"/>
<name>A0A1M7L7E6_9FLAO</name>
<dbReference type="RefSeq" id="WP_073208853.1">
    <property type="nucleotide sequence ID" value="NZ_FRCL01000006.1"/>
</dbReference>
<dbReference type="EMBL" id="FRCL01000006">
    <property type="protein sequence ID" value="SHM73908.1"/>
    <property type="molecule type" value="Genomic_DNA"/>
</dbReference>
<evidence type="ECO:0000313" key="2">
    <source>
        <dbReference type="Proteomes" id="UP000184092"/>
    </source>
</evidence>
<evidence type="ECO:0000313" key="1">
    <source>
        <dbReference type="EMBL" id="SHM73908.1"/>
    </source>
</evidence>
<proteinExistence type="predicted"/>
<accession>A0A1M7L7E6</accession>
<reference evidence="2" key="1">
    <citation type="submission" date="2016-11" db="EMBL/GenBank/DDBJ databases">
        <authorList>
            <person name="Varghese N."/>
            <person name="Submissions S."/>
        </authorList>
    </citation>
    <scope>NUCLEOTIDE SEQUENCE [LARGE SCALE GENOMIC DNA]</scope>
    <source>
        <strain evidence="2">CGMCC 1.2749</strain>
    </source>
</reference>
<sequence length="166" mass="19413">MKKIICLLFLISLKISYSQNVRPNDIEINILKIDQLKQQNKLEILGIDDMKTCGGSLIGYYYNNKLVLLISQNGGETKTIINKYYVENNKIIKIENLENYKFINDNSKIHIPNKKNITEKKEFYFTPKIVIKKNFKKEKIITYSDDQIISCGKNMIELLNERKATN</sequence>
<gene>
    <name evidence="1" type="ORF">SAMN05216269_106216</name>
</gene>
<dbReference type="Proteomes" id="UP000184092">
    <property type="component" value="Unassembled WGS sequence"/>
</dbReference>
<keyword evidence="2" id="KW-1185">Reference proteome</keyword>
<dbReference type="STRING" id="178356.SAMN05216269_106216"/>
<protein>
    <submittedName>
        <fullName evidence="1">Uncharacterized protein</fullName>
    </submittedName>
</protein>